<comment type="caution">
    <text evidence="1">The sequence shown here is derived from an EMBL/GenBank/DDBJ whole genome shotgun (WGS) entry which is preliminary data.</text>
</comment>
<name>A0A1Q1FZ78_ENTFL</name>
<protein>
    <submittedName>
        <fullName evidence="1">Uncharacterized protein</fullName>
    </submittedName>
</protein>
<evidence type="ECO:0000313" key="2">
    <source>
        <dbReference type="Proteomes" id="UP000244140"/>
    </source>
</evidence>
<dbReference type="AlphaFoldDB" id="A0A1Q1FZ78"/>
<organism evidence="1 2">
    <name type="scientific">Enterococcus faecalis</name>
    <name type="common">Streptococcus faecalis</name>
    <dbReference type="NCBI Taxonomy" id="1351"/>
    <lineage>
        <taxon>Bacteria</taxon>
        <taxon>Bacillati</taxon>
        <taxon>Bacillota</taxon>
        <taxon>Bacilli</taxon>
        <taxon>Lactobacillales</taxon>
        <taxon>Enterococcaceae</taxon>
        <taxon>Enterococcus</taxon>
    </lineage>
</organism>
<reference evidence="1 2" key="1">
    <citation type="submission" date="2018-04" db="EMBL/GenBank/DDBJ databases">
        <authorList>
            <person name="Van Tyne D."/>
        </authorList>
    </citation>
    <scope>NUCLEOTIDE SEQUENCE [LARGE SCALE GENOMIC DNA]</scope>
    <source>
        <strain evidence="1 2">B2535</strain>
    </source>
</reference>
<evidence type="ECO:0000313" key="1">
    <source>
        <dbReference type="EMBL" id="PTN72624.1"/>
    </source>
</evidence>
<gene>
    <name evidence="1" type="ORF">DAI13_17660</name>
</gene>
<sequence>MPNLDSYLERFENYQKEQEELNEIFDPDDRRCRVCGCTQFNACPGGCYWIEEDLCSKCV</sequence>
<dbReference type="Proteomes" id="UP000244140">
    <property type="component" value="Unassembled WGS sequence"/>
</dbReference>
<proteinExistence type="predicted"/>
<dbReference type="EMBL" id="PZZH01000004">
    <property type="protein sequence ID" value="PTN72624.1"/>
    <property type="molecule type" value="Genomic_DNA"/>
</dbReference>
<accession>A0A1Q1FZ78</accession>